<comment type="caution">
    <text evidence="3">The sequence shown here is derived from an EMBL/GenBank/DDBJ whole genome shotgun (WGS) entry which is preliminary data.</text>
</comment>
<organism evidence="3 4">
    <name type="scientific">Geodia barretti</name>
    <name type="common">Barrett's horny sponge</name>
    <dbReference type="NCBI Taxonomy" id="519541"/>
    <lineage>
        <taxon>Eukaryota</taxon>
        <taxon>Metazoa</taxon>
        <taxon>Porifera</taxon>
        <taxon>Demospongiae</taxon>
        <taxon>Heteroscleromorpha</taxon>
        <taxon>Tetractinellida</taxon>
        <taxon>Astrophorina</taxon>
        <taxon>Geodiidae</taxon>
        <taxon>Geodia</taxon>
    </lineage>
</organism>
<name>A0AA35T7Y1_GEOBA</name>
<proteinExistence type="predicted"/>
<dbReference type="Gene3D" id="1.10.287.70">
    <property type="match status" value="1"/>
</dbReference>
<feature type="non-terminal residue" evidence="3">
    <location>
        <position position="1"/>
    </location>
</feature>
<keyword evidence="1" id="KW-1133">Transmembrane helix</keyword>
<dbReference type="AlphaFoldDB" id="A0AA35T7Y1"/>
<keyword evidence="1" id="KW-0472">Membrane</keyword>
<dbReference type="GO" id="GO:0010008">
    <property type="term" value="C:endosome membrane"/>
    <property type="evidence" value="ECO:0007669"/>
    <property type="project" value="TreeGrafter"/>
</dbReference>
<evidence type="ECO:0000313" key="4">
    <source>
        <dbReference type="Proteomes" id="UP001174909"/>
    </source>
</evidence>
<protein>
    <submittedName>
        <fullName evidence="3">Two pore calcium channel protein 1</fullName>
    </submittedName>
</protein>
<dbReference type="GO" id="GO:0022832">
    <property type="term" value="F:voltage-gated channel activity"/>
    <property type="evidence" value="ECO:0007669"/>
    <property type="project" value="InterPro"/>
</dbReference>
<keyword evidence="4" id="KW-1185">Reference proteome</keyword>
<evidence type="ECO:0000256" key="2">
    <source>
        <dbReference type="SAM" id="SignalP"/>
    </source>
</evidence>
<keyword evidence="1" id="KW-0812">Transmembrane</keyword>
<sequence>LPSFPLLHLLFLPPSLLPSPFLQEGFASEVSPHWTARIYFFSFYIVTLVVLQVVISFIVEAFVLQLEEANHRKEREKQLLGRNLQIVYDTDCVEDEHRKKEVRITLHHQDIKKLNYLITYTDERRTRNKESFSFDQAVKKFRRIDLPKEGMQCSGRRLRTKDDLHLLKYRADIQQWIQEQDTAFRHVETSAPSKTPTKRKIWAKTKKILIYFLE</sequence>
<evidence type="ECO:0000256" key="1">
    <source>
        <dbReference type="SAM" id="Phobius"/>
    </source>
</evidence>
<gene>
    <name evidence="3" type="ORF">GBAR_LOCUS23825</name>
</gene>
<accession>A0AA35T7Y1</accession>
<feature type="signal peptide" evidence="2">
    <location>
        <begin position="1"/>
        <end position="18"/>
    </location>
</feature>
<feature type="chain" id="PRO_5041450078" evidence="2">
    <location>
        <begin position="19"/>
        <end position="214"/>
    </location>
</feature>
<reference evidence="3" key="1">
    <citation type="submission" date="2023-03" db="EMBL/GenBank/DDBJ databases">
        <authorList>
            <person name="Steffen K."/>
            <person name="Cardenas P."/>
        </authorList>
    </citation>
    <scope>NUCLEOTIDE SEQUENCE</scope>
</reference>
<dbReference type="InterPro" id="IPR028801">
    <property type="entry name" value="TPC1_animal"/>
</dbReference>
<dbReference type="EMBL" id="CASHTH010003294">
    <property type="protein sequence ID" value="CAI8042944.1"/>
    <property type="molecule type" value="Genomic_DNA"/>
</dbReference>
<evidence type="ECO:0000313" key="3">
    <source>
        <dbReference type="EMBL" id="CAI8042944.1"/>
    </source>
</evidence>
<dbReference type="PANTHER" id="PTHR46474">
    <property type="entry name" value="TWO PORE CALCIUM CHANNEL PROTEIN 1"/>
    <property type="match status" value="1"/>
</dbReference>
<keyword evidence="2" id="KW-0732">Signal</keyword>
<feature type="transmembrane region" description="Helical" evidence="1">
    <location>
        <begin position="39"/>
        <end position="64"/>
    </location>
</feature>
<dbReference type="PANTHER" id="PTHR46474:SF1">
    <property type="entry name" value="TWO PORE CHANNEL PROTEIN 1"/>
    <property type="match status" value="1"/>
</dbReference>
<dbReference type="GO" id="GO:0005765">
    <property type="term" value="C:lysosomal membrane"/>
    <property type="evidence" value="ECO:0007669"/>
    <property type="project" value="InterPro"/>
</dbReference>
<dbReference type="Proteomes" id="UP001174909">
    <property type="component" value="Unassembled WGS sequence"/>
</dbReference>